<evidence type="ECO:0000313" key="2">
    <source>
        <dbReference type="Proteomes" id="UP000029223"/>
    </source>
</evidence>
<dbReference type="EMBL" id="BBMS01000043">
    <property type="protein sequence ID" value="GAL28421.1"/>
    <property type="molecule type" value="Genomic_DNA"/>
</dbReference>
<gene>
    <name evidence="1" type="ORF">JCM19239_4861</name>
</gene>
<dbReference type="Proteomes" id="UP000029223">
    <property type="component" value="Unassembled WGS sequence"/>
</dbReference>
<comment type="caution">
    <text evidence="1">The sequence shown here is derived from an EMBL/GenBank/DDBJ whole genome shotgun (WGS) entry which is preliminary data.</text>
</comment>
<keyword evidence="2" id="KW-1185">Reference proteome</keyword>
<name>A0ABQ0JI53_9VIBR</name>
<proteinExistence type="predicted"/>
<protein>
    <submittedName>
        <fullName evidence="1">Transcriptional regulators LysR family</fullName>
    </submittedName>
</protein>
<accession>A0ABQ0JI53</accession>
<evidence type="ECO:0000313" key="1">
    <source>
        <dbReference type="EMBL" id="GAL28421.1"/>
    </source>
</evidence>
<sequence length="98" mass="11308">MLVMRQEHPLKDNTLDEVSRFPICVTIIPGFSQGSRMEMFISRYKIDKAVSARLSNMRVMFELIQQSDFIGSTSRLHKNVLPQGFRTMSMPNEIDPES</sequence>
<organism evidence="1 2">
    <name type="scientific">Vibrio variabilis</name>
    <dbReference type="NCBI Taxonomy" id="990271"/>
    <lineage>
        <taxon>Bacteria</taxon>
        <taxon>Pseudomonadati</taxon>
        <taxon>Pseudomonadota</taxon>
        <taxon>Gammaproteobacteria</taxon>
        <taxon>Vibrionales</taxon>
        <taxon>Vibrionaceae</taxon>
        <taxon>Vibrio</taxon>
    </lineage>
</organism>
<reference evidence="2" key="2">
    <citation type="submission" date="2014-09" db="EMBL/GenBank/DDBJ databases">
        <authorList>
            <consortium name="NBRP consortium"/>
            <person name="Sawabe T."/>
            <person name="Meirelles P."/>
            <person name="Nakanishi M."/>
            <person name="Sayaka M."/>
            <person name="Hattori M."/>
            <person name="Ohkuma M."/>
        </authorList>
    </citation>
    <scope>NUCLEOTIDE SEQUENCE [LARGE SCALE GENOMIC DNA]</scope>
    <source>
        <strain evidence="2">JCM 19239</strain>
    </source>
</reference>
<dbReference type="Gene3D" id="3.40.190.10">
    <property type="entry name" value="Periplasmic binding protein-like II"/>
    <property type="match status" value="1"/>
</dbReference>
<reference evidence="2" key="1">
    <citation type="submission" date="2014-09" db="EMBL/GenBank/DDBJ databases">
        <title>Vibrio variabilis JCM 19239. (C206) whole genome shotgun sequence.</title>
        <authorList>
            <person name="Sawabe T."/>
            <person name="Meirelles P."/>
            <person name="Nakanishi M."/>
            <person name="Sayaka M."/>
            <person name="Hattori M."/>
            <person name="Ohkuma M."/>
        </authorList>
    </citation>
    <scope>NUCLEOTIDE SEQUENCE [LARGE SCALE GENOMIC DNA]</scope>
    <source>
        <strain evidence="2">JCM 19239</strain>
    </source>
</reference>